<dbReference type="Gene3D" id="1.20.120.350">
    <property type="entry name" value="Voltage-gated potassium channels. Chain C"/>
    <property type="match status" value="2"/>
</dbReference>
<dbReference type="GO" id="GO:0043025">
    <property type="term" value="C:neuronal cell body"/>
    <property type="evidence" value="ECO:0007669"/>
    <property type="project" value="TreeGrafter"/>
</dbReference>
<dbReference type="InterPro" id="IPR050599">
    <property type="entry name" value="VDCC_alpha-1_subunit"/>
</dbReference>
<evidence type="ECO:0000256" key="6">
    <source>
        <dbReference type="ARBA" id="ARBA00022837"/>
    </source>
</evidence>
<keyword evidence="10 12" id="KW-0472">Membrane</keyword>
<dbReference type="InterPro" id="IPR005821">
    <property type="entry name" value="Ion_trans_dom"/>
</dbReference>
<keyword evidence="3" id="KW-0109">Calcium transport</keyword>
<evidence type="ECO:0000256" key="3">
    <source>
        <dbReference type="ARBA" id="ARBA00022568"/>
    </source>
</evidence>
<dbReference type="Proteomes" id="UP000694565">
    <property type="component" value="Unplaced"/>
</dbReference>
<evidence type="ECO:0000256" key="10">
    <source>
        <dbReference type="ARBA" id="ARBA00023136"/>
    </source>
</evidence>
<evidence type="ECO:0000256" key="7">
    <source>
        <dbReference type="ARBA" id="ARBA00022882"/>
    </source>
</evidence>
<dbReference type="FunFam" id="1.20.120.350:FF:000011">
    <property type="entry name" value="Voltage-dependent N-type calcium channel subunit alpha"/>
    <property type="match status" value="1"/>
</dbReference>
<accession>A0A8C2X436</accession>
<feature type="transmembrane region" description="Helical" evidence="12">
    <location>
        <begin position="380"/>
        <end position="405"/>
    </location>
</feature>
<dbReference type="GO" id="GO:0098703">
    <property type="term" value="P:calcium ion import across plasma membrane"/>
    <property type="evidence" value="ECO:0007669"/>
    <property type="project" value="TreeGrafter"/>
</dbReference>
<evidence type="ECO:0000256" key="9">
    <source>
        <dbReference type="ARBA" id="ARBA00023065"/>
    </source>
</evidence>
<name>A0A8C2X436_CYCLU</name>
<keyword evidence="4" id="KW-0107">Calcium channel</keyword>
<dbReference type="Gene3D" id="1.10.287.70">
    <property type="match status" value="1"/>
</dbReference>
<evidence type="ECO:0000256" key="2">
    <source>
        <dbReference type="ARBA" id="ARBA00022448"/>
    </source>
</evidence>
<feature type="transmembrane region" description="Helical" evidence="12">
    <location>
        <begin position="92"/>
        <end position="110"/>
    </location>
</feature>
<feature type="domain" description="Ion transport" evidence="13">
    <location>
        <begin position="345"/>
        <end position="428"/>
    </location>
</feature>
<keyword evidence="11" id="KW-0407">Ion channel</keyword>
<comment type="subcellular location">
    <subcellularLocation>
        <location evidence="1">Membrane</location>
        <topology evidence="1">Multi-pass membrane protein</topology>
    </subcellularLocation>
</comment>
<evidence type="ECO:0000256" key="8">
    <source>
        <dbReference type="ARBA" id="ARBA00022989"/>
    </source>
</evidence>
<dbReference type="GO" id="GO:0008331">
    <property type="term" value="F:high voltage-gated calcium channel activity"/>
    <property type="evidence" value="ECO:0007669"/>
    <property type="project" value="TreeGrafter"/>
</dbReference>
<dbReference type="SUPFAM" id="SSF81324">
    <property type="entry name" value="Voltage-gated potassium channels"/>
    <property type="match status" value="2"/>
</dbReference>
<evidence type="ECO:0000313" key="15">
    <source>
        <dbReference type="Proteomes" id="UP000694565"/>
    </source>
</evidence>
<dbReference type="AlphaFoldDB" id="A0A8C2X436"/>
<feature type="transmembrane region" description="Helical" evidence="12">
    <location>
        <begin position="156"/>
        <end position="178"/>
    </location>
</feature>
<keyword evidence="6" id="KW-0106">Calcium</keyword>
<evidence type="ECO:0000256" key="5">
    <source>
        <dbReference type="ARBA" id="ARBA00022692"/>
    </source>
</evidence>
<keyword evidence="5 12" id="KW-0812">Transmembrane</keyword>
<sequence>EADETKPVDPVNPDSMFIFKPDNPVRRACHYVVNLRYFEMSILLVIAASSIALAAEDPVATSSNWNKVCVFTFMYMIDQGLILHDGAYFRDLWNILDFIVVVGALVAFALSNNKGRDIKTIKSLRVLRVLRPLKTIKRLPKLKAVFDCVVTSLKNVFNILIVYKLFMFIFAVIAVQLFKGKFFYCSDSSKDTEKDCQGYYIDYSKDKKEVKRRDWKRHEFHYDNVIWALLTLFTVSTGEGWPQVLQHSVDVTEEDRGPSHGNRMEMSIFYVIYFVVFPFFFVNIFVALIIITFQEQGDKMMEECSLEKNERACIDFSIGAKPLTRYMPQNRHTFQYRLWHFVVSPSFEYTVLAMIALNTIVLMMKYYSAPPAYEAVLKHLNTAFTVLFSVECVLKIMAFGFLNYFRDTWNIFDFITVLGSITEIVVDLQVIRKTRLSIDRVTLKERAFLFDSSSLHSFL</sequence>
<dbReference type="GO" id="GO:0007268">
    <property type="term" value="P:chemical synaptic transmission"/>
    <property type="evidence" value="ECO:0007669"/>
    <property type="project" value="TreeGrafter"/>
</dbReference>
<keyword evidence="9" id="KW-0406">Ion transport</keyword>
<evidence type="ECO:0000256" key="4">
    <source>
        <dbReference type="ARBA" id="ARBA00022673"/>
    </source>
</evidence>
<reference evidence="14" key="2">
    <citation type="submission" date="2025-09" db="UniProtKB">
        <authorList>
            <consortium name="Ensembl"/>
        </authorList>
    </citation>
    <scope>IDENTIFICATION</scope>
</reference>
<dbReference type="Pfam" id="PF00520">
    <property type="entry name" value="Ion_trans"/>
    <property type="match status" value="2"/>
</dbReference>
<dbReference type="GeneTree" id="ENSGT00940000155601"/>
<dbReference type="InterPro" id="IPR027359">
    <property type="entry name" value="Volt_channel_dom_sf"/>
</dbReference>
<reference evidence="14" key="1">
    <citation type="submission" date="2025-08" db="UniProtKB">
        <authorList>
            <consortium name="Ensembl"/>
        </authorList>
    </citation>
    <scope>IDENTIFICATION</scope>
</reference>
<feature type="domain" description="Ion transport" evidence="13">
    <location>
        <begin position="36"/>
        <end position="298"/>
    </location>
</feature>
<dbReference type="GO" id="GO:0005891">
    <property type="term" value="C:voltage-gated calcium channel complex"/>
    <property type="evidence" value="ECO:0007669"/>
    <property type="project" value="TreeGrafter"/>
</dbReference>
<protein>
    <submittedName>
        <fullName evidence="14">Calcium voltage-gated channel subunit alpha1 E</fullName>
    </submittedName>
</protein>
<evidence type="ECO:0000256" key="1">
    <source>
        <dbReference type="ARBA" id="ARBA00004141"/>
    </source>
</evidence>
<dbReference type="GO" id="GO:0045202">
    <property type="term" value="C:synapse"/>
    <property type="evidence" value="ECO:0007669"/>
    <property type="project" value="GOC"/>
</dbReference>
<feature type="transmembrane region" description="Helical" evidence="12">
    <location>
        <begin position="35"/>
        <end position="53"/>
    </location>
</feature>
<dbReference type="PANTHER" id="PTHR45628">
    <property type="entry name" value="VOLTAGE-DEPENDENT CALCIUM CHANNEL TYPE A SUBUNIT ALPHA-1"/>
    <property type="match status" value="1"/>
</dbReference>
<dbReference type="PANTHER" id="PTHR45628:SF5">
    <property type="entry name" value="VOLTAGE-DEPENDENT R-TYPE CALCIUM CHANNEL SUBUNIT ALPHA-1E"/>
    <property type="match status" value="1"/>
</dbReference>
<evidence type="ECO:0000256" key="11">
    <source>
        <dbReference type="ARBA" id="ARBA00023303"/>
    </source>
</evidence>
<organism evidence="14 15">
    <name type="scientific">Cyclopterus lumpus</name>
    <name type="common">Lumpsucker</name>
    <dbReference type="NCBI Taxonomy" id="8103"/>
    <lineage>
        <taxon>Eukaryota</taxon>
        <taxon>Metazoa</taxon>
        <taxon>Chordata</taxon>
        <taxon>Craniata</taxon>
        <taxon>Vertebrata</taxon>
        <taxon>Euteleostomi</taxon>
        <taxon>Actinopterygii</taxon>
        <taxon>Neopterygii</taxon>
        <taxon>Teleostei</taxon>
        <taxon>Neoteleostei</taxon>
        <taxon>Acanthomorphata</taxon>
        <taxon>Eupercaria</taxon>
        <taxon>Perciformes</taxon>
        <taxon>Cottioidei</taxon>
        <taxon>Cottales</taxon>
        <taxon>Cyclopteridae</taxon>
        <taxon>Cyclopterus</taxon>
    </lineage>
</organism>
<keyword evidence="8 12" id="KW-1133">Transmembrane helix</keyword>
<keyword evidence="7" id="KW-0851">Voltage-gated channel</keyword>
<feature type="transmembrane region" description="Helical" evidence="12">
    <location>
        <begin position="268"/>
        <end position="293"/>
    </location>
</feature>
<keyword evidence="15" id="KW-1185">Reference proteome</keyword>
<evidence type="ECO:0000313" key="14">
    <source>
        <dbReference type="Ensembl" id="ENSCLMP00005012648.1"/>
    </source>
</evidence>
<proteinExistence type="predicted"/>
<evidence type="ECO:0000256" key="12">
    <source>
        <dbReference type="SAM" id="Phobius"/>
    </source>
</evidence>
<dbReference type="Ensembl" id="ENSCLMT00005013549.1">
    <property type="protein sequence ID" value="ENSCLMP00005012648.1"/>
    <property type="gene ID" value="ENSCLMG00005006420.1"/>
</dbReference>
<evidence type="ECO:0000259" key="13">
    <source>
        <dbReference type="Pfam" id="PF00520"/>
    </source>
</evidence>
<keyword evidence="2" id="KW-0813">Transport</keyword>
<feature type="transmembrane region" description="Helical" evidence="12">
    <location>
        <begin position="349"/>
        <end position="368"/>
    </location>
</feature>